<dbReference type="InterPro" id="IPR036534">
    <property type="entry name" value="GAR_dom_sf"/>
</dbReference>
<feature type="compositionally biased region" description="Low complexity" evidence="4">
    <location>
        <begin position="655"/>
        <end position="678"/>
    </location>
</feature>
<comment type="subcellular location">
    <subcellularLocation>
        <location evidence="1">Cytoplasm</location>
        <location evidence="1">Cytoskeleton</location>
    </subcellularLocation>
</comment>
<protein>
    <recommendedName>
        <fullName evidence="5">GAR domain-containing protein</fullName>
    </recommendedName>
</protein>
<comment type="caution">
    <text evidence="6">The sequence shown here is derived from an EMBL/GenBank/DDBJ whole genome shotgun (WGS) entry which is preliminary data.</text>
</comment>
<dbReference type="PROSITE" id="PS51460">
    <property type="entry name" value="GAR"/>
    <property type="match status" value="1"/>
</dbReference>
<dbReference type="InParanoid" id="A0A151GNN8"/>
<dbReference type="AlphaFoldDB" id="A0A151GNN8"/>
<feature type="compositionally biased region" description="Low complexity" evidence="4">
    <location>
        <begin position="515"/>
        <end position="526"/>
    </location>
</feature>
<feature type="compositionally biased region" description="Polar residues" evidence="4">
    <location>
        <begin position="490"/>
        <end position="504"/>
    </location>
</feature>
<feature type="region of interest" description="Disordered" evidence="4">
    <location>
        <begin position="739"/>
        <end position="865"/>
    </location>
</feature>
<evidence type="ECO:0000256" key="2">
    <source>
        <dbReference type="ARBA" id="ARBA00022490"/>
    </source>
</evidence>
<dbReference type="RefSeq" id="XP_040658077.1">
    <property type="nucleotide sequence ID" value="XM_040803044.1"/>
</dbReference>
<sequence>MTDPPLLFDSEKRHTLIGGHPTTRQRAGDDLLARLAPPTAAEALASASGSLEACLDEASAAERAFAMRVALASKNIWEWLQELSNWSWPAEGGSAGFEQPRERPTVLPVDDAQSTLPGATTDEFIGSLLASDVARYEMTVERICREMDELALEEIKNDILNHHIMPLAGPTMDSASPSPSPSPSKPSRLSSLFLYNRMEDLTAVVTVIVLQMLPNLARLSLLLQTWIPRLAVVRRIPPLLHAIEDAEVGLKSGWAAIARPAKRSSQPAEGEGAPAPALKHEDFDVMRRVLVRKVTKLGRIMDHMLDCLEGTRDALPGNWLDRTQAVETNYAEWVVFCENKIREGAWASAQARPASQSPVPAPVPALETRRHGSQSPLSSVEADDAVTSPVSAESSHVLASPTSGTGNPAPVAAYHSTSGEPSHESPSPSASADEGSADGHANHGTNSSPKFKLPSFVVYDEDLFDDVPRCRHAMTPVEERDELELPPLRSSDSCHSLASQTSSMGRDVSSHFATSSSEPPEGSDSPVMRNGRIREPDYPAQSPPSSPPMSDESSSALLDGPDIALIPGKEESVLGIQKGSADESFVDHLDDADVPAKPRADGSADQHLRRQISQIVRSIPVKIKLSTDAPAVNLNPPDIQLPPLVRKTSREPFRRSPSALSTASSRTSTPSFTLAPARNPRPRPRGQQDIEEYHLSPSTGEPPIKLFIRSVGERGERVMVRVGGGWADLSEYLKEYASHHRRRSAGTEQAKVDVRDSSRASSAVASNAGSSPPGPSSSVAGSGSEPMTPLVVRKTRKNGRVTPGGSEPSWLRPRTPAGVSRPHDNAPSSAGSARSGSSPRPTWVEDDGSFLGLAGPTGKRVEMSEENKAWVESVKEKVRLVSGERRLTVAEERQRLGDLGKVGSTQRLFFKPDR</sequence>
<dbReference type="OrthoDB" id="5409589at2759"/>
<organism evidence="6 7">
    <name type="scientific">Drechmeria coniospora</name>
    <name type="common">Nematophagous fungus</name>
    <name type="synonym">Meria coniospora</name>
    <dbReference type="NCBI Taxonomy" id="98403"/>
    <lineage>
        <taxon>Eukaryota</taxon>
        <taxon>Fungi</taxon>
        <taxon>Dikarya</taxon>
        <taxon>Ascomycota</taxon>
        <taxon>Pezizomycotina</taxon>
        <taxon>Sordariomycetes</taxon>
        <taxon>Hypocreomycetidae</taxon>
        <taxon>Hypocreales</taxon>
        <taxon>Ophiocordycipitaceae</taxon>
        <taxon>Drechmeria</taxon>
    </lineage>
</organism>
<evidence type="ECO:0000313" key="6">
    <source>
        <dbReference type="EMBL" id="KYK58725.1"/>
    </source>
</evidence>
<feature type="region of interest" description="Disordered" evidence="4">
    <location>
        <begin position="634"/>
        <end position="688"/>
    </location>
</feature>
<dbReference type="InterPro" id="IPR003108">
    <property type="entry name" value="GAR_dom"/>
</dbReference>
<feature type="region of interest" description="Disordered" evidence="4">
    <location>
        <begin position="1"/>
        <end position="25"/>
    </location>
</feature>
<evidence type="ECO:0000313" key="7">
    <source>
        <dbReference type="Proteomes" id="UP000076580"/>
    </source>
</evidence>
<feature type="region of interest" description="Disordered" evidence="4">
    <location>
        <begin position="348"/>
        <end position="452"/>
    </location>
</feature>
<feature type="region of interest" description="Disordered" evidence="4">
    <location>
        <begin position="475"/>
        <end position="608"/>
    </location>
</feature>
<dbReference type="Pfam" id="PF02187">
    <property type="entry name" value="GAS2"/>
    <property type="match status" value="1"/>
</dbReference>
<dbReference type="GO" id="GO:0005856">
    <property type="term" value="C:cytoskeleton"/>
    <property type="evidence" value="ECO:0007669"/>
    <property type="project" value="UniProtKB-SubCell"/>
</dbReference>
<feature type="compositionally biased region" description="Basic and acidic residues" evidence="4">
    <location>
        <begin position="585"/>
        <end position="608"/>
    </location>
</feature>
<reference evidence="6 7" key="1">
    <citation type="journal article" date="2016" name="Sci. Rep.">
        <title>Insights into Adaptations to a Near-Obligate Nematode Endoparasitic Lifestyle from the Finished Genome of Drechmeria coniospora.</title>
        <authorList>
            <person name="Zhang L."/>
            <person name="Zhou Z."/>
            <person name="Guo Q."/>
            <person name="Fokkens L."/>
            <person name="Miskei M."/>
            <person name="Pocsi I."/>
            <person name="Zhang W."/>
            <person name="Chen M."/>
            <person name="Wang L."/>
            <person name="Sun Y."/>
            <person name="Donzelli B.G."/>
            <person name="Gibson D.M."/>
            <person name="Nelson D.R."/>
            <person name="Luo J.G."/>
            <person name="Rep M."/>
            <person name="Liu H."/>
            <person name="Yang S."/>
            <person name="Wang J."/>
            <person name="Krasnoff S.B."/>
            <person name="Xu Y."/>
            <person name="Molnar I."/>
            <person name="Lin M."/>
        </authorList>
    </citation>
    <scope>NUCLEOTIDE SEQUENCE [LARGE SCALE GENOMIC DNA]</scope>
    <source>
        <strain evidence="6 7">ARSEF 6962</strain>
    </source>
</reference>
<dbReference type="STRING" id="98403.A0A151GNN8"/>
<keyword evidence="7" id="KW-1185">Reference proteome</keyword>
<dbReference type="SUPFAM" id="SSF143575">
    <property type="entry name" value="GAS2 domain-like"/>
    <property type="match status" value="1"/>
</dbReference>
<keyword evidence="3" id="KW-0206">Cytoskeleton</keyword>
<feature type="compositionally biased region" description="Low complexity" evidence="4">
    <location>
        <begin position="826"/>
        <end position="841"/>
    </location>
</feature>
<feature type="domain" description="GAR" evidence="5">
    <location>
        <begin position="663"/>
        <end position="740"/>
    </location>
</feature>
<accession>A0A151GNN8</accession>
<proteinExistence type="predicted"/>
<keyword evidence="2" id="KW-0963">Cytoplasm</keyword>
<feature type="compositionally biased region" description="Low complexity" evidence="4">
    <location>
        <begin position="415"/>
        <end position="434"/>
    </location>
</feature>
<feature type="compositionally biased region" description="Low complexity" evidence="4">
    <location>
        <begin position="759"/>
        <end position="784"/>
    </location>
</feature>
<feature type="compositionally biased region" description="Low complexity" evidence="4">
    <location>
        <begin position="348"/>
        <end position="358"/>
    </location>
</feature>
<evidence type="ECO:0000259" key="5">
    <source>
        <dbReference type="PROSITE" id="PS51460"/>
    </source>
</evidence>
<dbReference type="Proteomes" id="UP000076580">
    <property type="component" value="Chromosome 02"/>
</dbReference>
<dbReference type="Gene3D" id="3.30.920.20">
    <property type="entry name" value="Gas2-like domain"/>
    <property type="match status" value="1"/>
</dbReference>
<name>A0A151GNN8_DRECN</name>
<evidence type="ECO:0000256" key="3">
    <source>
        <dbReference type="ARBA" id="ARBA00023212"/>
    </source>
</evidence>
<dbReference type="GO" id="GO:0008017">
    <property type="term" value="F:microtubule binding"/>
    <property type="evidence" value="ECO:0007669"/>
    <property type="project" value="InterPro"/>
</dbReference>
<evidence type="ECO:0000256" key="1">
    <source>
        <dbReference type="ARBA" id="ARBA00004245"/>
    </source>
</evidence>
<gene>
    <name evidence="6" type="ORF">DCS_05742</name>
</gene>
<dbReference type="EMBL" id="LAYC01000002">
    <property type="protein sequence ID" value="KYK58725.1"/>
    <property type="molecule type" value="Genomic_DNA"/>
</dbReference>
<evidence type="ECO:0000256" key="4">
    <source>
        <dbReference type="SAM" id="MobiDB-lite"/>
    </source>
</evidence>
<dbReference type="GeneID" id="63718385"/>